<dbReference type="EMBL" id="PVLR01000002">
    <property type="protein sequence ID" value="PRD70479.1"/>
    <property type="molecule type" value="Genomic_DNA"/>
</dbReference>
<evidence type="ECO:0008006" key="4">
    <source>
        <dbReference type="Google" id="ProtNLM"/>
    </source>
</evidence>
<dbReference type="RefSeq" id="WP_105727969.1">
    <property type="nucleotide sequence ID" value="NZ_DAIPCI010000039.1"/>
</dbReference>
<feature type="transmembrane region" description="Helical" evidence="1">
    <location>
        <begin position="46"/>
        <end position="64"/>
    </location>
</feature>
<reference evidence="2 3" key="1">
    <citation type="submission" date="2018-03" db="EMBL/GenBank/DDBJ databases">
        <title>Comparative genomics illustrates the genes involved in a hyperalkaliphilic mechanisms of Serpentinomonas isolated from highly-alkaline calcium-rich serpentinized springs.</title>
        <authorList>
            <person name="Suzuki S."/>
            <person name="Ishii S."/>
            <person name="Walworth N."/>
            <person name="Bird L."/>
            <person name="Kuenen J.G."/>
            <person name="Nealson K.H."/>
        </authorList>
    </citation>
    <scope>NUCLEOTIDE SEQUENCE [LARGE SCALE GENOMIC DNA]</scope>
    <source>
        <strain evidence="2 3">83</strain>
    </source>
</reference>
<evidence type="ECO:0000313" key="2">
    <source>
        <dbReference type="EMBL" id="PRD70479.1"/>
    </source>
</evidence>
<comment type="caution">
    <text evidence="2">The sequence shown here is derived from an EMBL/GenBank/DDBJ whole genome shotgun (WGS) entry which is preliminary data.</text>
</comment>
<feature type="transmembrane region" description="Helical" evidence="1">
    <location>
        <begin position="7"/>
        <end position="40"/>
    </location>
</feature>
<name>A0A2S9KJ63_9BURK</name>
<gene>
    <name evidence="2" type="ORF">C6P61_00505</name>
</gene>
<dbReference type="Proteomes" id="UP000238326">
    <property type="component" value="Unassembled WGS sequence"/>
</dbReference>
<sequence>MSDSTVWWLLTAAAVALELLNGSFYLLMLGIGLAAAALAAHLGAGLALQLTVAALVGGGAVLFWSQRMRQRSGPTDSAANADLNLDIGQLVQVEHWNADGSASVRHRGAEWTAELDDAAAAANAINAAQPAPGRYRIVAVRGSHLILQAHSH</sequence>
<keyword evidence="1" id="KW-0812">Transmembrane</keyword>
<evidence type="ECO:0000256" key="1">
    <source>
        <dbReference type="SAM" id="Phobius"/>
    </source>
</evidence>
<keyword evidence="1" id="KW-0472">Membrane</keyword>
<evidence type="ECO:0000313" key="3">
    <source>
        <dbReference type="Proteomes" id="UP000238326"/>
    </source>
</evidence>
<protein>
    <recommendedName>
        <fullName evidence="4">NfeD family protein</fullName>
    </recommendedName>
</protein>
<dbReference type="AlphaFoldDB" id="A0A2S9KJ63"/>
<organism evidence="2 3">
    <name type="scientific">Malikia spinosa</name>
    <dbReference type="NCBI Taxonomy" id="86180"/>
    <lineage>
        <taxon>Bacteria</taxon>
        <taxon>Pseudomonadati</taxon>
        <taxon>Pseudomonadota</taxon>
        <taxon>Betaproteobacteria</taxon>
        <taxon>Burkholderiales</taxon>
        <taxon>Comamonadaceae</taxon>
        <taxon>Malikia</taxon>
    </lineage>
</organism>
<keyword evidence="1" id="KW-1133">Transmembrane helix</keyword>
<dbReference type="OrthoDB" id="5654021at2"/>
<keyword evidence="3" id="KW-1185">Reference proteome</keyword>
<proteinExistence type="predicted"/>
<accession>A0A2S9KJ63</accession>